<comment type="subunit">
    <text evidence="3">Heterodimer of a B chain and an A chain linked by two disulfide bonds.</text>
</comment>
<keyword evidence="9" id="KW-0732">Signal</keyword>
<evidence type="ECO:0000256" key="7">
    <source>
        <dbReference type="ARBA" id="ARBA00023157"/>
    </source>
</evidence>
<feature type="signal peptide" evidence="9">
    <location>
        <begin position="1"/>
        <end position="24"/>
    </location>
</feature>
<dbReference type="PANTHER" id="PTHR12004:SF13">
    <property type="entry name" value="PRORELAXIN H2"/>
    <property type="match status" value="1"/>
</dbReference>
<keyword evidence="6" id="KW-0372">Hormone</keyword>
<dbReference type="Proteomes" id="UP000694850">
    <property type="component" value="Unplaced"/>
</dbReference>
<sequence>MSRLLVFHLLGVCLLLHQLPTALCYKPTDVVRLCGRDLMRFWIRLCGQPHWGTFFSRSKPSLAALPPAENVLSSNKNTENLNKMLAFIPNFQEKGVAYEERQKIIQKRDSEVEDNRPSDVNYLGFDKHPRKKRMLTEPLSDKCCHQGCTIKELVNIC</sequence>
<dbReference type="GeneID" id="103201617"/>
<feature type="domain" description="Insulin-like" evidence="10">
    <location>
        <begin position="31"/>
        <end position="157"/>
    </location>
</feature>
<dbReference type="Gene3D" id="1.10.100.10">
    <property type="entry name" value="Insulin-like"/>
    <property type="match status" value="1"/>
</dbReference>
<evidence type="ECO:0000256" key="4">
    <source>
        <dbReference type="ARBA" id="ARBA00022525"/>
    </source>
</evidence>
<dbReference type="InterPro" id="IPR051042">
    <property type="entry name" value="Repro_Hormone_Insulin-like"/>
</dbReference>
<accession>A0A8B7A990</accession>
<keyword evidence="7" id="KW-1015">Disulfide bond</keyword>
<dbReference type="CDD" id="cd04365">
    <property type="entry name" value="IlGF_relaxin_like"/>
    <property type="match status" value="1"/>
</dbReference>
<reference evidence="12" key="1">
    <citation type="submission" date="2025-08" db="UniProtKB">
        <authorList>
            <consortium name="RefSeq"/>
        </authorList>
    </citation>
    <scope>IDENTIFICATION</scope>
</reference>
<feature type="chain" id="PRO_5034529119" evidence="9">
    <location>
        <begin position="25"/>
        <end position="157"/>
    </location>
</feature>
<dbReference type="RefSeq" id="XP_007944533.1">
    <property type="nucleotide sequence ID" value="XM_007946342.1"/>
</dbReference>
<evidence type="ECO:0000256" key="2">
    <source>
        <dbReference type="ARBA" id="ARBA00009034"/>
    </source>
</evidence>
<evidence type="ECO:0000256" key="6">
    <source>
        <dbReference type="ARBA" id="ARBA00022702"/>
    </source>
</evidence>
<protein>
    <submittedName>
        <fullName evidence="12">Prorelaxin-like</fullName>
    </submittedName>
</protein>
<comment type="subcellular location">
    <subcellularLocation>
        <location evidence="1 8">Secreted</location>
    </subcellularLocation>
</comment>
<dbReference type="PROSITE" id="PS00262">
    <property type="entry name" value="INSULIN"/>
    <property type="match status" value="1"/>
</dbReference>
<dbReference type="InterPro" id="IPR022353">
    <property type="entry name" value="Insulin_CS"/>
</dbReference>
<organism evidence="11 12">
    <name type="scientific">Orycteropus afer afer</name>
    <dbReference type="NCBI Taxonomy" id="1230840"/>
    <lineage>
        <taxon>Eukaryota</taxon>
        <taxon>Metazoa</taxon>
        <taxon>Chordata</taxon>
        <taxon>Craniata</taxon>
        <taxon>Vertebrata</taxon>
        <taxon>Euteleostomi</taxon>
        <taxon>Mammalia</taxon>
        <taxon>Eutheria</taxon>
        <taxon>Afrotheria</taxon>
        <taxon>Tubulidentata</taxon>
        <taxon>Orycteropodidae</taxon>
        <taxon>Orycteropus</taxon>
    </lineage>
</organism>
<dbReference type="AlphaFoldDB" id="A0A8B7A990"/>
<dbReference type="SUPFAM" id="SSF56994">
    <property type="entry name" value="Insulin-like"/>
    <property type="match status" value="1"/>
</dbReference>
<evidence type="ECO:0000313" key="11">
    <source>
        <dbReference type="Proteomes" id="UP000694850"/>
    </source>
</evidence>
<proteinExistence type="inferred from homology"/>
<name>A0A8B7A990_ORYAF</name>
<dbReference type="OrthoDB" id="8784777at2759"/>
<dbReference type="GO" id="GO:0005576">
    <property type="term" value="C:extracellular region"/>
    <property type="evidence" value="ECO:0007669"/>
    <property type="project" value="UniProtKB-SubCell"/>
</dbReference>
<keyword evidence="5" id="KW-0165">Cleavage on pair of basic residues</keyword>
<gene>
    <name evidence="12" type="primary">LOC103201617</name>
</gene>
<evidence type="ECO:0000256" key="3">
    <source>
        <dbReference type="ARBA" id="ARBA00011207"/>
    </source>
</evidence>
<evidence type="ECO:0000259" key="10">
    <source>
        <dbReference type="SMART" id="SM00078"/>
    </source>
</evidence>
<evidence type="ECO:0000256" key="8">
    <source>
        <dbReference type="RuleBase" id="RU000406"/>
    </source>
</evidence>
<keyword evidence="11" id="KW-1185">Reference proteome</keyword>
<evidence type="ECO:0000256" key="1">
    <source>
        <dbReference type="ARBA" id="ARBA00004613"/>
    </source>
</evidence>
<dbReference type="PANTHER" id="PTHR12004">
    <property type="entry name" value="RELAXIN"/>
    <property type="match status" value="1"/>
</dbReference>
<dbReference type="Pfam" id="PF00049">
    <property type="entry name" value="Insulin"/>
    <property type="match status" value="1"/>
</dbReference>
<evidence type="ECO:0000313" key="12">
    <source>
        <dbReference type="RefSeq" id="XP_007944533.1"/>
    </source>
</evidence>
<dbReference type="InterPro" id="IPR016179">
    <property type="entry name" value="Insulin-like"/>
</dbReference>
<dbReference type="SMART" id="SM00078">
    <property type="entry name" value="IlGF"/>
    <property type="match status" value="1"/>
</dbReference>
<dbReference type="GO" id="GO:0005179">
    <property type="term" value="F:hormone activity"/>
    <property type="evidence" value="ECO:0007669"/>
    <property type="project" value="UniProtKB-KW"/>
</dbReference>
<comment type="similarity">
    <text evidence="2 8">Belongs to the insulin family.</text>
</comment>
<evidence type="ECO:0000256" key="5">
    <source>
        <dbReference type="ARBA" id="ARBA00022685"/>
    </source>
</evidence>
<keyword evidence="4 8" id="KW-0964">Secreted</keyword>
<dbReference type="InterPro" id="IPR036438">
    <property type="entry name" value="Insulin-like_sf"/>
</dbReference>
<evidence type="ECO:0000256" key="9">
    <source>
        <dbReference type="SAM" id="SignalP"/>
    </source>
</evidence>